<name>A0A3L7ATW9_9MICO</name>
<evidence type="ECO:0000256" key="1">
    <source>
        <dbReference type="SAM" id="Phobius"/>
    </source>
</evidence>
<evidence type="ECO:0000313" key="5">
    <source>
        <dbReference type="Proteomes" id="UP000269438"/>
    </source>
</evidence>
<dbReference type="Pfam" id="PF07987">
    <property type="entry name" value="DUF1775"/>
    <property type="match status" value="1"/>
</dbReference>
<evidence type="ECO:0000313" key="4">
    <source>
        <dbReference type="EMBL" id="RLP83959.1"/>
    </source>
</evidence>
<dbReference type="RefSeq" id="WP_121687580.1">
    <property type="nucleotide sequence ID" value="NZ_RCUY01000002.1"/>
</dbReference>
<evidence type="ECO:0000259" key="3">
    <source>
        <dbReference type="Pfam" id="PF07987"/>
    </source>
</evidence>
<dbReference type="Gene3D" id="2.60.40.2230">
    <property type="entry name" value="Uncharacterised protein YcnI-like PF07987, DUF1775"/>
    <property type="match status" value="1"/>
</dbReference>
<reference evidence="4 5" key="1">
    <citation type="submission" date="2018-10" db="EMBL/GenBank/DDBJ databases">
        <authorList>
            <person name="Li J."/>
        </authorList>
    </citation>
    <scope>NUCLEOTIDE SEQUENCE [LARGE SCALE GENOMIC DNA]</scope>
    <source>
        <strain evidence="4 5">JCM 11654</strain>
    </source>
</reference>
<feature type="transmembrane region" description="Helical" evidence="1">
    <location>
        <begin position="208"/>
        <end position="232"/>
    </location>
</feature>
<keyword evidence="1" id="KW-1133">Transmembrane helix</keyword>
<organism evidence="4 5">
    <name type="scientific">Mycetocola lacteus</name>
    <dbReference type="NCBI Taxonomy" id="76637"/>
    <lineage>
        <taxon>Bacteria</taxon>
        <taxon>Bacillati</taxon>
        <taxon>Actinomycetota</taxon>
        <taxon>Actinomycetes</taxon>
        <taxon>Micrococcales</taxon>
        <taxon>Microbacteriaceae</taxon>
        <taxon>Mycetocola</taxon>
    </lineage>
</organism>
<keyword evidence="5" id="KW-1185">Reference proteome</keyword>
<dbReference type="AlphaFoldDB" id="A0A3L7ATW9"/>
<keyword evidence="1" id="KW-0812">Transmembrane</keyword>
<feature type="chain" id="PRO_5018331810" evidence="2">
    <location>
        <begin position="30"/>
        <end position="239"/>
    </location>
</feature>
<feature type="domain" description="YncI copper-binding" evidence="3">
    <location>
        <begin position="30"/>
        <end position="175"/>
    </location>
</feature>
<dbReference type="Proteomes" id="UP000269438">
    <property type="component" value="Unassembled WGS sequence"/>
</dbReference>
<dbReference type="InterPro" id="IPR012533">
    <property type="entry name" value="YcnI-copper_dom"/>
</dbReference>
<evidence type="ECO:0000256" key="2">
    <source>
        <dbReference type="SAM" id="SignalP"/>
    </source>
</evidence>
<proteinExistence type="predicted"/>
<dbReference type="InterPro" id="IPR038507">
    <property type="entry name" value="YcnI-like_sf"/>
</dbReference>
<keyword evidence="1" id="KW-0472">Membrane</keyword>
<dbReference type="OrthoDB" id="9810871at2"/>
<comment type="caution">
    <text evidence="4">The sequence shown here is derived from an EMBL/GenBank/DDBJ whole genome shotgun (WGS) entry which is preliminary data.</text>
</comment>
<dbReference type="CDD" id="cd08545">
    <property type="entry name" value="YcnI_like"/>
    <property type="match status" value="1"/>
</dbReference>
<dbReference type="EMBL" id="RCUY01000002">
    <property type="protein sequence ID" value="RLP83959.1"/>
    <property type="molecule type" value="Genomic_DNA"/>
</dbReference>
<feature type="signal peptide" evidence="2">
    <location>
        <begin position="1"/>
        <end position="29"/>
    </location>
</feature>
<sequence length="239" mass="24228">MKYTKTLSISGAVLAGAALAIAVPLAASAHVSVKPSDTSAGSYSLLTFSVPHGCEGSPTTSIKITIPEEINGVTPTVNPNWDVTKDMVDLATPIKDAHGNSLAQRVGSVTYTAKTPLADGYRDALVLQLQLPAEAGKTLTFPTLQTCETGSTNWSEVPAKGQDEEDLKAPAPSLVVTAAAKDAGHGGHDAAATETSAETHATAAEPDVLARGLGIAGLALGVVGIIVGTLGLRAKAARK</sequence>
<gene>
    <name evidence="4" type="ORF">D9V34_03930</name>
</gene>
<accession>A0A3L7ATW9</accession>
<protein>
    <submittedName>
        <fullName evidence="4">DUF1775 domain-containing protein</fullName>
    </submittedName>
</protein>
<keyword evidence="2" id="KW-0732">Signal</keyword>